<comment type="caution">
    <text evidence="2">The sequence shown here is derived from an EMBL/GenBank/DDBJ whole genome shotgun (WGS) entry which is preliminary data.</text>
</comment>
<reference evidence="2 3" key="2">
    <citation type="submission" date="2019-09" db="EMBL/GenBank/DDBJ databases">
        <authorList>
            <person name="Jin C."/>
        </authorList>
    </citation>
    <scope>NUCLEOTIDE SEQUENCE [LARGE SCALE GENOMIC DNA]</scope>
    <source>
        <strain evidence="2 3">BN140002</strain>
    </source>
</reference>
<reference evidence="2 3" key="1">
    <citation type="submission" date="2019-09" db="EMBL/GenBank/DDBJ databases">
        <title>Salinarimonas rosea gen. nov., sp. nov., a new member of the a-2 subgroup of the Proteobacteria.</title>
        <authorList>
            <person name="Liu J."/>
        </authorList>
    </citation>
    <scope>NUCLEOTIDE SEQUENCE [LARGE SCALE GENOMIC DNA]</scope>
    <source>
        <strain evidence="2 3">BN140002</strain>
    </source>
</reference>
<feature type="chain" id="PRO_5022919261" evidence="1">
    <location>
        <begin position="23"/>
        <end position="89"/>
    </location>
</feature>
<evidence type="ECO:0000256" key="1">
    <source>
        <dbReference type="SAM" id="SignalP"/>
    </source>
</evidence>
<dbReference type="AlphaFoldDB" id="A0A5B2V3L3"/>
<accession>A0A5B2V3L3</accession>
<evidence type="ECO:0000313" key="3">
    <source>
        <dbReference type="Proteomes" id="UP000323142"/>
    </source>
</evidence>
<name>A0A5B2V3L3_9HYPH</name>
<dbReference type="EMBL" id="VUOA01000056">
    <property type="protein sequence ID" value="KAA2233122.1"/>
    <property type="molecule type" value="Genomic_DNA"/>
</dbReference>
<keyword evidence="3" id="KW-1185">Reference proteome</keyword>
<gene>
    <name evidence="2" type="ORF">F0L46_24705</name>
</gene>
<sequence length="89" mass="9924">MPVRSALVAALLLLGASTFAQAAPVALPDHVAAAFMKGPKWKGGKVKAYRVQRGRAYGHRALPGRRLGWYKRGYRPARAYRPARVIYYR</sequence>
<dbReference type="RefSeq" id="WP_149822281.1">
    <property type="nucleotide sequence ID" value="NZ_VUOA01000056.1"/>
</dbReference>
<evidence type="ECO:0000313" key="2">
    <source>
        <dbReference type="EMBL" id="KAA2233122.1"/>
    </source>
</evidence>
<feature type="signal peptide" evidence="1">
    <location>
        <begin position="1"/>
        <end position="22"/>
    </location>
</feature>
<proteinExistence type="predicted"/>
<organism evidence="2 3">
    <name type="scientific">Salinarimonas soli</name>
    <dbReference type="NCBI Taxonomy" id="1638099"/>
    <lineage>
        <taxon>Bacteria</taxon>
        <taxon>Pseudomonadati</taxon>
        <taxon>Pseudomonadota</taxon>
        <taxon>Alphaproteobacteria</taxon>
        <taxon>Hyphomicrobiales</taxon>
        <taxon>Salinarimonadaceae</taxon>
        <taxon>Salinarimonas</taxon>
    </lineage>
</organism>
<protein>
    <submittedName>
        <fullName evidence="2">Uncharacterized protein</fullName>
    </submittedName>
</protein>
<dbReference type="Proteomes" id="UP000323142">
    <property type="component" value="Unassembled WGS sequence"/>
</dbReference>
<keyword evidence="1" id="KW-0732">Signal</keyword>